<dbReference type="CDD" id="cd00371">
    <property type="entry name" value="HMA"/>
    <property type="match status" value="1"/>
</dbReference>
<keyword evidence="3 7" id="KW-0479">Metal-binding</keyword>
<dbReference type="InterPro" id="IPR023298">
    <property type="entry name" value="ATPase_P-typ_TM_dom_sf"/>
</dbReference>
<dbReference type="PRINTS" id="PR00119">
    <property type="entry name" value="CATATPASE"/>
</dbReference>
<evidence type="ECO:0000256" key="2">
    <source>
        <dbReference type="ARBA" id="ARBA00022692"/>
    </source>
</evidence>
<dbReference type="PROSITE" id="PS00154">
    <property type="entry name" value="ATPASE_E1_E2"/>
    <property type="match status" value="1"/>
</dbReference>
<feature type="compositionally biased region" description="Low complexity" evidence="8">
    <location>
        <begin position="244"/>
        <end position="253"/>
    </location>
</feature>
<keyword evidence="6 7" id="KW-0472">Membrane</keyword>
<dbReference type="InterPro" id="IPR006121">
    <property type="entry name" value="HMA_dom"/>
</dbReference>
<keyword evidence="11" id="KW-1185">Reference proteome</keyword>
<dbReference type="GO" id="GO:0005524">
    <property type="term" value="F:ATP binding"/>
    <property type="evidence" value="ECO:0007669"/>
    <property type="project" value="UniProtKB-UniRule"/>
</dbReference>
<dbReference type="Proteomes" id="UP000578531">
    <property type="component" value="Unassembled WGS sequence"/>
</dbReference>
<accession>A0A8H6L719</accession>
<dbReference type="InterPro" id="IPR036412">
    <property type="entry name" value="HAD-like_sf"/>
</dbReference>
<dbReference type="GO" id="GO:0016887">
    <property type="term" value="F:ATP hydrolysis activity"/>
    <property type="evidence" value="ECO:0007669"/>
    <property type="project" value="InterPro"/>
</dbReference>
<dbReference type="NCBIfam" id="TIGR01525">
    <property type="entry name" value="ATPase-IB_hvy"/>
    <property type="match status" value="1"/>
</dbReference>
<feature type="transmembrane region" description="Helical" evidence="7">
    <location>
        <begin position="491"/>
        <end position="511"/>
    </location>
</feature>
<dbReference type="SUPFAM" id="SSF56784">
    <property type="entry name" value="HAD-like"/>
    <property type="match status" value="1"/>
</dbReference>
<dbReference type="PANTHER" id="PTHR46594">
    <property type="entry name" value="P-TYPE CATION-TRANSPORTING ATPASE"/>
    <property type="match status" value="1"/>
</dbReference>
<feature type="transmembrane region" description="Helical" evidence="7">
    <location>
        <begin position="737"/>
        <end position="763"/>
    </location>
</feature>
<feature type="region of interest" description="Disordered" evidence="8">
    <location>
        <begin position="157"/>
        <end position="232"/>
    </location>
</feature>
<keyword evidence="2 7" id="KW-0812">Transmembrane</keyword>
<keyword evidence="7" id="KW-0067">ATP-binding</keyword>
<dbReference type="EMBL" id="JACCJC010000011">
    <property type="protein sequence ID" value="KAF6238049.1"/>
    <property type="molecule type" value="Genomic_DNA"/>
</dbReference>
<comment type="similarity">
    <text evidence="7">Belongs to the cation transport ATPase (P-type) (TC 3.A.3) family. Type IB subfamily.</text>
</comment>
<proteinExistence type="inferred from homology"/>
<dbReference type="RefSeq" id="XP_037167363.1">
    <property type="nucleotide sequence ID" value="XM_037305608.1"/>
</dbReference>
<evidence type="ECO:0000256" key="1">
    <source>
        <dbReference type="ARBA" id="ARBA00004370"/>
    </source>
</evidence>
<dbReference type="NCBIfam" id="TIGR01494">
    <property type="entry name" value="ATPase_P-type"/>
    <property type="match status" value="1"/>
</dbReference>
<feature type="transmembrane region" description="Helical" evidence="7">
    <location>
        <begin position="556"/>
        <end position="575"/>
    </location>
</feature>
<feature type="transmembrane region" description="Helical" evidence="7">
    <location>
        <begin position="1088"/>
        <end position="1112"/>
    </location>
</feature>
<dbReference type="Pfam" id="PF24534">
    <property type="entry name" value="HMA_PCA1"/>
    <property type="match status" value="1"/>
</dbReference>
<feature type="domain" description="HMA" evidence="9">
    <location>
        <begin position="291"/>
        <end position="357"/>
    </location>
</feature>
<comment type="caution">
    <text evidence="10">The sequence shown here is derived from an EMBL/GenBank/DDBJ whole genome shotgun (WGS) entry which is preliminary data.</text>
</comment>
<evidence type="ECO:0000313" key="11">
    <source>
        <dbReference type="Proteomes" id="UP000578531"/>
    </source>
</evidence>
<dbReference type="AlphaFoldDB" id="A0A8H6L719"/>
<reference evidence="10 11" key="1">
    <citation type="journal article" date="2020" name="Genomics">
        <title>Complete, high-quality genomes from long-read metagenomic sequencing of two wolf lichen thalli reveals enigmatic genome architecture.</title>
        <authorList>
            <person name="McKenzie S.K."/>
            <person name="Walston R.F."/>
            <person name="Allen J.L."/>
        </authorList>
    </citation>
    <scope>NUCLEOTIDE SEQUENCE [LARGE SCALE GENOMIC DNA]</scope>
    <source>
        <strain evidence="10">WasteWater2</strain>
    </source>
</reference>
<dbReference type="GeneID" id="59285349"/>
<dbReference type="SUPFAM" id="SSF55008">
    <property type="entry name" value="HMA, heavy metal-associated domain"/>
    <property type="match status" value="1"/>
</dbReference>
<comment type="subcellular location">
    <subcellularLocation>
        <location evidence="1 7">Membrane</location>
    </subcellularLocation>
</comment>
<evidence type="ECO:0000256" key="6">
    <source>
        <dbReference type="ARBA" id="ARBA00023136"/>
    </source>
</evidence>
<feature type="compositionally biased region" description="Polar residues" evidence="8">
    <location>
        <begin position="254"/>
        <end position="267"/>
    </location>
</feature>
<keyword evidence="5 7" id="KW-1133">Transmembrane helix</keyword>
<feature type="region of interest" description="Disordered" evidence="8">
    <location>
        <begin position="1"/>
        <end position="24"/>
    </location>
</feature>
<dbReference type="PROSITE" id="PS50846">
    <property type="entry name" value="HMA_2"/>
    <property type="match status" value="1"/>
</dbReference>
<sequence>MPDHQQPSSSAQAPSGSSNTPASEVKIERFGKVSGDHQQFAGALPAYITIVPDDNEGPLNDQDGNLTSTDLVIGGHMLVNATEENRRQALARDKCLDAIAQASATQVADNVSDQTRSTPRTGILHPLAQWKAALERAECLCAEMLRMGLPSCCVTEPTEPKVAGPKKPSCTGSLESTTKLRPKATTGDQQVCSGVMSNSRACCSSSTTTKTSCSSTPGPKTSGSNPPEAKITQCDTQGLTTKTCCPSTPSTKTSQVPTTQHSGSSSDSKLHAGHQNLIPAALDLEKGSKVEHAVTHISGMTCTGCERKLQRVLSSIAGVQNVKTSLVLGRAEFDVDAGVSIVEVASSLERQTEFKCTVYRDGHQLEVLLPGRSSAPASRLGTTVASEKDLDLLRRGLAGPTYPSGVQDVQVIDIKGREWKSRTANDGLRRRLTFRMFPTKPQKYSVRITYDPRIVGARDLLEKGFGGPLSLAPLSSDHATATDTDHLRKTLCLTLLSAFLTIPVLVLSWAPLPSHKIAYGCGSLTLGTLIQFIVAGPFYPKAVKALLFSRMIEMDLLIVISTTTAYIYSLVAFAYETKGRPLSTGGFFETSTLLVTLIMCGRLASAYARRKAADSIAVQALQPCTAILSEDRKERLIDIREFQYGDLFKVLPDSIIPTDGIIVSGETEIDESMVTGEAVPVPKCPGSQIIAGSVNGPGPILARLTKLPMDNTISRIASLVDEAKFSKPRVQATADRVASYFVPCILALTVVVFSIWIAVGFAVRNNSISDAIVTAITYALAALIVSCPCAIGLAVPMVMVIAGGVGAQHGVVFKSPEAIENARNASHVVFDKTGTLTQGKFVVVEEVYCKGNRHEAASIAKQLASSSKHPVSQALTTHLEPLDNTPIRLQSVSSAVGKGMHATLEGQPVKGGNPFYVEAVQDPNVQRLSSQGLSVFCVRHGSTLLAIYGLRDALRPDTISVISALKARNILVSIVSGDSVTVVNKLATELGIPLSRVKGQCTPEEKACYITSLSAAPPEGKYKSSTTTTIFCGDGSNDAVALAQADIGVHIAGGTDVAKSAADVVLTHQSLSGILALMDLSRASMRRVYLNFAWAFVYNLFAILLAAGAFVTARIPPAYAGLGELVSVLPVIAVAMQLRWMRFQ</sequence>
<dbReference type="InterPro" id="IPR044492">
    <property type="entry name" value="P_typ_ATPase_HD_dom"/>
</dbReference>
<evidence type="ECO:0000256" key="4">
    <source>
        <dbReference type="ARBA" id="ARBA00022967"/>
    </source>
</evidence>
<dbReference type="InterPro" id="IPR056236">
    <property type="entry name" value="HMA_PCA1"/>
</dbReference>
<dbReference type="Pfam" id="PF00122">
    <property type="entry name" value="E1-E2_ATPase"/>
    <property type="match status" value="1"/>
</dbReference>
<organism evidence="10 11">
    <name type="scientific">Letharia columbiana</name>
    <dbReference type="NCBI Taxonomy" id="112416"/>
    <lineage>
        <taxon>Eukaryota</taxon>
        <taxon>Fungi</taxon>
        <taxon>Dikarya</taxon>
        <taxon>Ascomycota</taxon>
        <taxon>Pezizomycotina</taxon>
        <taxon>Lecanoromycetes</taxon>
        <taxon>OSLEUM clade</taxon>
        <taxon>Lecanoromycetidae</taxon>
        <taxon>Lecanorales</taxon>
        <taxon>Lecanorineae</taxon>
        <taxon>Parmeliaceae</taxon>
        <taxon>Letharia</taxon>
    </lineage>
</organism>
<evidence type="ECO:0000256" key="3">
    <source>
        <dbReference type="ARBA" id="ARBA00022723"/>
    </source>
</evidence>
<feature type="transmembrane region" description="Helical" evidence="7">
    <location>
        <begin position="587"/>
        <end position="605"/>
    </location>
</feature>
<protein>
    <recommendedName>
        <fullName evidence="9">HMA domain-containing protein</fullName>
    </recommendedName>
</protein>
<dbReference type="InterPro" id="IPR001757">
    <property type="entry name" value="P_typ_ATPase"/>
</dbReference>
<dbReference type="Gene3D" id="3.30.70.100">
    <property type="match status" value="1"/>
</dbReference>
<evidence type="ECO:0000313" key="10">
    <source>
        <dbReference type="EMBL" id="KAF6238049.1"/>
    </source>
</evidence>
<dbReference type="InterPro" id="IPR059000">
    <property type="entry name" value="ATPase_P-type_domA"/>
</dbReference>
<dbReference type="Gene3D" id="3.40.50.1000">
    <property type="entry name" value="HAD superfamily/HAD-like"/>
    <property type="match status" value="1"/>
</dbReference>
<dbReference type="SFLD" id="SFLDG00002">
    <property type="entry name" value="C1.7:_P-type_atpase_like"/>
    <property type="match status" value="1"/>
</dbReference>
<dbReference type="GO" id="GO:0030003">
    <property type="term" value="P:intracellular monoatomic cation homeostasis"/>
    <property type="evidence" value="ECO:0007669"/>
    <property type="project" value="UniProtKB-ARBA"/>
</dbReference>
<dbReference type="SFLD" id="SFLDF00027">
    <property type="entry name" value="p-type_atpase"/>
    <property type="match status" value="1"/>
</dbReference>
<gene>
    <name evidence="10" type="ORF">HO173_003683</name>
</gene>
<evidence type="ECO:0000259" key="9">
    <source>
        <dbReference type="PROSITE" id="PS50846"/>
    </source>
</evidence>
<dbReference type="Gene3D" id="3.40.1110.10">
    <property type="entry name" value="Calcium-transporting ATPase, cytoplasmic domain N"/>
    <property type="match status" value="1"/>
</dbReference>
<evidence type="ECO:0000256" key="7">
    <source>
        <dbReference type="RuleBase" id="RU362081"/>
    </source>
</evidence>
<keyword evidence="4" id="KW-1278">Translocase</keyword>
<evidence type="ECO:0000256" key="5">
    <source>
        <dbReference type="ARBA" id="ARBA00022989"/>
    </source>
</evidence>
<feature type="compositionally biased region" description="Polar residues" evidence="8">
    <location>
        <begin position="170"/>
        <end position="179"/>
    </location>
</feature>
<dbReference type="OrthoDB" id="432719at2759"/>
<dbReference type="FunFam" id="2.70.150.10:FF:000002">
    <property type="entry name" value="Copper-transporting ATPase 1, putative"/>
    <property type="match status" value="1"/>
</dbReference>
<dbReference type="InterPro" id="IPR036163">
    <property type="entry name" value="HMA_dom_sf"/>
</dbReference>
<evidence type="ECO:0000256" key="8">
    <source>
        <dbReference type="SAM" id="MobiDB-lite"/>
    </source>
</evidence>
<dbReference type="InterPro" id="IPR027256">
    <property type="entry name" value="P-typ_ATPase_IB"/>
</dbReference>
<dbReference type="GO" id="GO:0019829">
    <property type="term" value="F:ATPase-coupled monoatomic cation transmembrane transporter activity"/>
    <property type="evidence" value="ECO:0007669"/>
    <property type="project" value="InterPro"/>
</dbReference>
<dbReference type="PRINTS" id="PR00120">
    <property type="entry name" value="HATPASE"/>
</dbReference>
<dbReference type="Gene3D" id="2.70.150.10">
    <property type="entry name" value="Calcium-transporting ATPase, cytoplasmic transduction domain A"/>
    <property type="match status" value="1"/>
</dbReference>
<feature type="compositionally biased region" description="Low complexity" evidence="8">
    <location>
        <begin position="203"/>
        <end position="224"/>
    </location>
</feature>
<name>A0A8H6L719_9LECA</name>
<dbReference type="GO" id="GO:0046872">
    <property type="term" value="F:metal ion binding"/>
    <property type="evidence" value="ECO:0007669"/>
    <property type="project" value="UniProtKB-KW"/>
</dbReference>
<dbReference type="InterPro" id="IPR023214">
    <property type="entry name" value="HAD_sf"/>
</dbReference>
<dbReference type="GO" id="GO:0016020">
    <property type="term" value="C:membrane"/>
    <property type="evidence" value="ECO:0007669"/>
    <property type="project" value="UniProtKB-SubCell"/>
</dbReference>
<feature type="transmembrane region" description="Helical" evidence="7">
    <location>
        <begin position="517"/>
        <end position="535"/>
    </location>
</feature>
<feature type="compositionally biased region" description="Polar residues" evidence="8">
    <location>
        <begin position="186"/>
        <end position="202"/>
    </location>
</feature>
<dbReference type="SUPFAM" id="SSF81665">
    <property type="entry name" value="Calcium ATPase, transmembrane domain M"/>
    <property type="match status" value="1"/>
</dbReference>
<dbReference type="Pfam" id="PF00702">
    <property type="entry name" value="Hydrolase"/>
    <property type="match status" value="1"/>
</dbReference>
<dbReference type="InterPro" id="IPR023299">
    <property type="entry name" value="ATPase_P-typ_cyto_dom_N"/>
</dbReference>
<keyword evidence="7" id="KW-0547">Nucleotide-binding</keyword>
<feature type="compositionally biased region" description="Low complexity" evidence="8">
    <location>
        <begin position="1"/>
        <end position="18"/>
    </location>
</feature>
<dbReference type="Pfam" id="PF00403">
    <property type="entry name" value="HMA"/>
    <property type="match status" value="1"/>
</dbReference>
<feature type="transmembrane region" description="Helical" evidence="7">
    <location>
        <begin position="775"/>
        <end position="805"/>
    </location>
</feature>
<dbReference type="InterPro" id="IPR008250">
    <property type="entry name" value="ATPase_P-typ_transduc_dom_A_sf"/>
</dbReference>
<dbReference type="InterPro" id="IPR018303">
    <property type="entry name" value="ATPase_P-typ_P_site"/>
</dbReference>
<dbReference type="SFLD" id="SFLDS00003">
    <property type="entry name" value="Haloacid_Dehalogenase"/>
    <property type="match status" value="1"/>
</dbReference>
<dbReference type="SUPFAM" id="SSF81653">
    <property type="entry name" value="Calcium ATPase, transduction domain A"/>
    <property type="match status" value="1"/>
</dbReference>
<feature type="transmembrane region" description="Helical" evidence="7">
    <location>
        <begin position="1118"/>
        <end position="1138"/>
    </location>
</feature>
<dbReference type="NCBIfam" id="TIGR01511">
    <property type="entry name" value="ATPase-IB1_Cu"/>
    <property type="match status" value="1"/>
</dbReference>
<dbReference type="PANTHER" id="PTHR46594:SF4">
    <property type="entry name" value="P-TYPE CATION-TRANSPORTING ATPASE"/>
    <property type="match status" value="1"/>
</dbReference>
<feature type="region of interest" description="Disordered" evidence="8">
    <location>
        <begin position="244"/>
        <end position="271"/>
    </location>
</feature>